<dbReference type="GO" id="GO:0006915">
    <property type="term" value="P:apoptotic process"/>
    <property type="evidence" value="ECO:0007669"/>
    <property type="project" value="InterPro"/>
</dbReference>
<dbReference type="InterPro" id="IPR037847">
    <property type="entry name" value="GRAMDC4"/>
</dbReference>
<feature type="transmembrane region" description="Helical" evidence="2">
    <location>
        <begin position="431"/>
        <end position="449"/>
    </location>
</feature>
<feature type="region of interest" description="Disordered" evidence="1">
    <location>
        <begin position="508"/>
        <end position="532"/>
    </location>
</feature>
<protein>
    <submittedName>
        <fullName evidence="3">Uncharacterized protein</fullName>
    </submittedName>
</protein>
<dbReference type="PANTHER" id="PTHR37402:SF1">
    <property type="entry name" value="GRAM DOMAIN-CONTAINING PROTEIN 4"/>
    <property type="match status" value="1"/>
</dbReference>
<keyword evidence="4" id="KW-1185">Reference proteome</keyword>
<dbReference type="OrthoDB" id="1708389at2759"/>
<dbReference type="AlphaFoldDB" id="A0A6A6QY04"/>
<evidence type="ECO:0000256" key="2">
    <source>
        <dbReference type="SAM" id="Phobius"/>
    </source>
</evidence>
<feature type="compositionally biased region" description="Polar residues" evidence="1">
    <location>
        <begin position="11"/>
        <end position="24"/>
    </location>
</feature>
<evidence type="ECO:0000313" key="3">
    <source>
        <dbReference type="EMBL" id="KAF2496954.1"/>
    </source>
</evidence>
<feature type="transmembrane region" description="Helical" evidence="2">
    <location>
        <begin position="303"/>
        <end position="329"/>
    </location>
</feature>
<keyword evidence="2" id="KW-0812">Transmembrane</keyword>
<dbReference type="EMBL" id="MU004187">
    <property type="protein sequence ID" value="KAF2496954.1"/>
    <property type="molecule type" value="Genomic_DNA"/>
</dbReference>
<keyword evidence="2" id="KW-0472">Membrane</keyword>
<reference evidence="3" key="1">
    <citation type="journal article" date="2020" name="Stud. Mycol.">
        <title>101 Dothideomycetes genomes: a test case for predicting lifestyles and emergence of pathogens.</title>
        <authorList>
            <person name="Haridas S."/>
            <person name="Albert R."/>
            <person name="Binder M."/>
            <person name="Bloem J."/>
            <person name="Labutti K."/>
            <person name="Salamov A."/>
            <person name="Andreopoulos B."/>
            <person name="Baker S."/>
            <person name="Barry K."/>
            <person name="Bills G."/>
            <person name="Bluhm B."/>
            <person name="Cannon C."/>
            <person name="Castanera R."/>
            <person name="Culley D."/>
            <person name="Daum C."/>
            <person name="Ezra D."/>
            <person name="Gonzalez J."/>
            <person name="Henrissat B."/>
            <person name="Kuo A."/>
            <person name="Liang C."/>
            <person name="Lipzen A."/>
            <person name="Lutzoni F."/>
            <person name="Magnuson J."/>
            <person name="Mondo S."/>
            <person name="Nolan M."/>
            <person name="Ohm R."/>
            <person name="Pangilinan J."/>
            <person name="Park H.-J."/>
            <person name="Ramirez L."/>
            <person name="Alfaro M."/>
            <person name="Sun H."/>
            <person name="Tritt A."/>
            <person name="Yoshinaga Y."/>
            <person name="Zwiers L.-H."/>
            <person name="Turgeon B."/>
            <person name="Goodwin S."/>
            <person name="Spatafora J."/>
            <person name="Crous P."/>
            <person name="Grigoriev I."/>
        </authorList>
    </citation>
    <scope>NUCLEOTIDE SEQUENCE</scope>
    <source>
        <strain evidence="3">CBS 269.34</strain>
    </source>
</reference>
<gene>
    <name evidence="3" type="ORF">BU16DRAFT_507698</name>
</gene>
<sequence>MANDGMFLPSIQDNSTPTATSEAQPDSHHESDDSSSDSSTTAPTKRTRLKTFGRKTKSKTKRILHIDDTKTELKAEQDGYLSDLENNPAFNPPKVVEPSTLDKISGNLKVAGSAVIHPLHYVKSKTASTLATTDQPYFSAEADGDLLDAHAALGRAQSFMSGSSSDDEAKENDVQKWQKVIDDIEAKREMTKVAWTTGRFCHRVRVMAKPEVKFPEKSTFQEFDENGKLVRFQYEKWIGHLLLYITQDMGSRCIDDSTDLPFNRDVLVQNVERLIMASGPWQEWLLTLRSIYRWEDPKVTGRWFAVWALVWYLNCTISFTLCYVVFIVLQNRFTSQPIEKLRASHERAMDRGKSALKFGDLINRHGTGDWIDPLIDGVGPVAQVQLGDIADLLEILVNFYNWKYPRLTAYTIFFFCTCITVGLLTPADFSLKIVTMIIIWWFFLGRFVASYHPKYRHLVSPIKYVYWDIPTHAEWAFTYLRKTAQEARQKMIERKIQHQHDIETRHHPTYQGHVAPSPSPGIAGHSDDDDDDWHSAASSGGILDETDFLCFRCSHHDVAGQLAIYSDGIRFIRRFPKKELWRRSFSEIAEVNKLTGSRTVKLKKERLLEFTFVGGVVEKLEDVKRRDEAFNAVIGFSGLHWQQLQPRHDANVKT</sequence>
<dbReference type="Proteomes" id="UP000799750">
    <property type="component" value="Unassembled WGS sequence"/>
</dbReference>
<feature type="region of interest" description="Disordered" evidence="1">
    <location>
        <begin position="1"/>
        <end position="60"/>
    </location>
</feature>
<organism evidence="3 4">
    <name type="scientific">Lophium mytilinum</name>
    <dbReference type="NCBI Taxonomy" id="390894"/>
    <lineage>
        <taxon>Eukaryota</taxon>
        <taxon>Fungi</taxon>
        <taxon>Dikarya</taxon>
        <taxon>Ascomycota</taxon>
        <taxon>Pezizomycotina</taxon>
        <taxon>Dothideomycetes</taxon>
        <taxon>Pleosporomycetidae</taxon>
        <taxon>Mytilinidiales</taxon>
        <taxon>Mytilinidiaceae</taxon>
        <taxon>Lophium</taxon>
    </lineage>
</organism>
<proteinExistence type="predicted"/>
<feature type="compositionally biased region" description="Basic residues" evidence="1">
    <location>
        <begin position="45"/>
        <end position="60"/>
    </location>
</feature>
<keyword evidence="2" id="KW-1133">Transmembrane helix</keyword>
<name>A0A6A6QY04_9PEZI</name>
<accession>A0A6A6QY04</accession>
<evidence type="ECO:0000313" key="4">
    <source>
        <dbReference type="Proteomes" id="UP000799750"/>
    </source>
</evidence>
<evidence type="ECO:0000256" key="1">
    <source>
        <dbReference type="SAM" id="MobiDB-lite"/>
    </source>
</evidence>
<feature type="transmembrane region" description="Helical" evidence="2">
    <location>
        <begin position="407"/>
        <end position="425"/>
    </location>
</feature>
<dbReference type="PANTHER" id="PTHR37402">
    <property type="entry name" value="GRAM DOMAIN-CONTAINING PROTEIN 4"/>
    <property type="match status" value="1"/>
</dbReference>